<organism evidence="1 2">
    <name type="scientific">Butyricimonas hominis</name>
    <dbReference type="NCBI Taxonomy" id="2763032"/>
    <lineage>
        <taxon>Bacteria</taxon>
        <taxon>Pseudomonadati</taxon>
        <taxon>Bacteroidota</taxon>
        <taxon>Bacteroidia</taxon>
        <taxon>Bacteroidales</taxon>
        <taxon>Odoribacteraceae</taxon>
        <taxon>Butyricimonas</taxon>
    </lineage>
</organism>
<evidence type="ECO:0008006" key="3">
    <source>
        <dbReference type="Google" id="ProtNLM"/>
    </source>
</evidence>
<keyword evidence="2" id="KW-1185">Reference proteome</keyword>
<evidence type="ECO:0000313" key="2">
    <source>
        <dbReference type="Proteomes" id="UP000646484"/>
    </source>
</evidence>
<dbReference type="Proteomes" id="UP000646484">
    <property type="component" value="Unassembled WGS sequence"/>
</dbReference>
<evidence type="ECO:0000313" key="1">
    <source>
        <dbReference type="EMBL" id="MBC5620789.1"/>
    </source>
</evidence>
<gene>
    <name evidence="1" type="ORF">H8S64_06745</name>
</gene>
<sequence>MTNVEKGVPETGLPFSFTNALRQSDEDTVMADYKRLLRTNGTLAVPNVTLSYNSMTNKLVFTQTGMEDEENAYADDLVYGVLLEKESGDWQLIQLRNRKEYGSVFMTLQYGVKREDLVVYTFATKADKTEVSQAQYLEPEEEI</sequence>
<dbReference type="RefSeq" id="WP_186975448.1">
    <property type="nucleotide sequence ID" value="NZ_JACOOH010000002.1"/>
</dbReference>
<accession>A0ABR7CYS0</accession>
<proteinExistence type="predicted"/>
<name>A0ABR7CYS0_9BACT</name>
<comment type="caution">
    <text evidence="1">The sequence shown here is derived from an EMBL/GenBank/DDBJ whole genome shotgun (WGS) entry which is preliminary data.</text>
</comment>
<reference evidence="1 2" key="1">
    <citation type="submission" date="2020-08" db="EMBL/GenBank/DDBJ databases">
        <title>Genome public.</title>
        <authorList>
            <person name="Liu C."/>
            <person name="Sun Q."/>
        </authorList>
    </citation>
    <scope>NUCLEOTIDE SEQUENCE [LARGE SCALE GENOMIC DNA]</scope>
    <source>
        <strain evidence="1 2">NSJ-56</strain>
    </source>
</reference>
<protein>
    <recommendedName>
        <fullName evidence="3">DUF4494 domain-containing protein</fullName>
    </recommendedName>
</protein>
<dbReference type="EMBL" id="JACOOH010000002">
    <property type="protein sequence ID" value="MBC5620789.1"/>
    <property type="molecule type" value="Genomic_DNA"/>
</dbReference>